<organism evidence="9 10">
    <name type="scientific">Frankliniella fusca</name>
    <dbReference type="NCBI Taxonomy" id="407009"/>
    <lineage>
        <taxon>Eukaryota</taxon>
        <taxon>Metazoa</taxon>
        <taxon>Ecdysozoa</taxon>
        <taxon>Arthropoda</taxon>
        <taxon>Hexapoda</taxon>
        <taxon>Insecta</taxon>
        <taxon>Pterygota</taxon>
        <taxon>Neoptera</taxon>
        <taxon>Paraneoptera</taxon>
        <taxon>Thysanoptera</taxon>
        <taxon>Terebrantia</taxon>
        <taxon>Thripoidea</taxon>
        <taxon>Thripidae</taxon>
        <taxon>Frankliniella</taxon>
    </lineage>
</organism>
<dbReference type="EMBL" id="JAHWGI010000295">
    <property type="protein sequence ID" value="KAK3912551.1"/>
    <property type="molecule type" value="Genomic_DNA"/>
</dbReference>
<dbReference type="PANTHER" id="PTHR46953">
    <property type="entry name" value="G-PROTEIN COUPLED RECEPTOR MTH-LIKE 1-RELATED"/>
    <property type="match status" value="1"/>
</dbReference>
<dbReference type="GO" id="GO:0016020">
    <property type="term" value="C:membrane"/>
    <property type="evidence" value="ECO:0007669"/>
    <property type="project" value="UniProtKB-SubCell"/>
</dbReference>
<name>A0AAE1H053_9NEOP</name>
<evidence type="ECO:0000256" key="6">
    <source>
        <dbReference type="SAM" id="Phobius"/>
    </source>
</evidence>
<feature type="transmembrane region" description="Helical" evidence="6">
    <location>
        <begin position="174"/>
        <end position="193"/>
    </location>
</feature>
<dbReference type="InterPro" id="IPR000832">
    <property type="entry name" value="GPCR_2_secretin-like"/>
</dbReference>
<keyword evidence="2 6" id="KW-0812">Transmembrane</keyword>
<dbReference type="GO" id="GO:0004930">
    <property type="term" value="F:G protein-coupled receptor activity"/>
    <property type="evidence" value="ECO:0007669"/>
    <property type="project" value="InterPro"/>
</dbReference>
<sequence length="504" mass="55655">MTPPPPCRRGAMARTCRTGPAGARWRAAGAGALAALALAFLCAQAGAAPPPPPPPPPPAPRARQCCPPGVELRRNTSKCVDGSSTILECKFKFLLDAYEEDERYEIRSDGVLVLGDSLVPSGYFCQARRRGSGGPGPGDQGEVRDVALVCFDESFDSNDNETPRPQLWFDVASALSWLSVVCLAITLAAHLWLSELRDLQGRCHMGAVASLGLGLLVLAVLQSRSELEGVPCTVMAFLAYYWLISAFFWLNVTAFNVWRSVVLESVRFRERTLFVWYCSVSQGAPLALLLLLLAVDLLPEGNDTFVRPRFGTNRCWFQDDRATWAWFYWPLAVLLGLNAVYFVWTTARLWRQYGTGQYGDHPGRRKLLQRRFMLSLKLFLIMGISWIFELISSAADVPGNAAWYLTDAFNAMQGVVILVVLVLTRRRVWRALHRRSPCGMRPPDHWAFPPGDARPDDNDDDSTDSEEDVADQELNDMSTARSSTRPAATAADNGVAAIKANGVQ</sequence>
<evidence type="ECO:0000313" key="10">
    <source>
        <dbReference type="Proteomes" id="UP001219518"/>
    </source>
</evidence>
<dbReference type="PROSITE" id="PS50261">
    <property type="entry name" value="G_PROTEIN_RECEP_F2_4"/>
    <property type="match status" value="1"/>
</dbReference>
<dbReference type="Gene3D" id="1.20.1070.10">
    <property type="entry name" value="Rhodopsin 7-helix transmembrane proteins"/>
    <property type="match status" value="1"/>
</dbReference>
<dbReference type="GO" id="GO:0007166">
    <property type="term" value="P:cell surface receptor signaling pathway"/>
    <property type="evidence" value="ECO:0007669"/>
    <property type="project" value="InterPro"/>
</dbReference>
<dbReference type="SUPFAM" id="SSF101447">
    <property type="entry name" value="Formin homology 2 domain (FH2 domain)"/>
    <property type="match status" value="1"/>
</dbReference>
<evidence type="ECO:0000256" key="5">
    <source>
        <dbReference type="SAM" id="MobiDB-lite"/>
    </source>
</evidence>
<feature type="chain" id="PRO_5042022270" evidence="7">
    <location>
        <begin position="48"/>
        <end position="504"/>
    </location>
</feature>
<dbReference type="CDD" id="cd15039">
    <property type="entry name" value="7tmB3_Methuselah-like"/>
    <property type="match status" value="1"/>
</dbReference>
<dbReference type="AlphaFoldDB" id="A0AAE1H053"/>
<evidence type="ECO:0000313" key="9">
    <source>
        <dbReference type="EMBL" id="KAK3912551.1"/>
    </source>
</evidence>
<feature type="signal peptide" evidence="7">
    <location>
        <begin position="1"/>
        <end position="47"/>
    </location>
</feature>
<dbReference type="Proteomes" id="UP001219518">
    <property type="component" value="Unassembled WGS sequence"/>
</dbReference>
<evidence type="ECO:0000256" key="1">
    <source>
        <dbReference type="ARBA" id="ARBA00004141"/>
    </source>
</evidence>
<comment type="subcellular location">
    <subcellularLocation>
        <location evidence="1">Membrane</location>
        <topology evidence="1">Multi-pass membrane protein</topology>
    </subcellularLocation>
</comment>
<feature type="transmembrane region" description="Helical" evidence="6">
    <location>
        <begin position="374"/>
        <end position="395"/>
    </location>
</feature>
<dbReference type="InterPro" id="IPR017981">
    <property type="entry name" value="GPCR_2-like_7TM"/>
</dbReference>
<evidence type="ECO:0000256" key="4">
    <source>
        <dbReference type="ARBA" id="ARBA00023136"/>
    </source>
</evidence>
<proteinExistence type="predicted"/>
<evidence type="ECO:0000256" key="3">
    <source>
        <dbReference type="ARBA" id="ARBA00022989"/>
    </source>
</evidence>
<dbReference type="PANTHER" id="PTHR46953:SF1">
    <property type="entry name" value="G-PROTEIN COUPLED RECEPTOR MTH-LIKE 1-RELATED"/>
    <property type="match status" value="1"/>
</dbReference>
<evidence type="ECO:0000256" key="7">
    <source>
        <dbReference type="SAM" id="SignalP"/>
    </source>
</evidence>
<keyword evidence="7" id="KW-0732">Signal</keyword>
<feature type="compositionally biased region" description="Acidic residues" evidence="5">
    <location>
        <begin position="457"/>
        <end position="474"/>
    </location>
</feature>
<reference evidence="9" key="1">
    <citation type="submission" date="2021-07" db="EMBL/GenBank/DDBJ databases">
        <authorList>
            <person name="Catto M.A."/>
            <person name="Jacobson A."/>
            <person name="Kennedy G."/>
            <person name="Labadie P."/>
            <person name="Hunt B.G."/>
            <person name="Srinivasan R."/>
        </authorList>
    </citation>
    <scope>NUCLEOTIDE SEQUENCE</scope>
    <source>
        <strain evidence="9">PL_HMW_Pooled</strain>
        <tissue evidence="9">Head</tissue>
    </source>
</reference>
<reference evidence="9" key="2">
    <citation type="journal article" date="2023" name="BMC Genomics">
        <title>Pest status, molecular evolution, and epigenetic factors derived from the genome assembly of Frankliniella fusca, a thysanopteran phytovirus vector.</title>
        <authorList>
            <person name="Catto M.A."/>
            <person name="Labadie P.E."/>
            <person name="Jacobson A.L."/>
            <person name="Kennedy G.G."/>
            <person name="Srinivasan R."/>
            <person name="Hunt B.G."/>
        </authorList>
    </citation>
    <scope>NUCLEOTIDE SEQUENCE</scope>
    <source>
        <strain evidence="9">PL_HMW_Pooled</strain>
    </source>
</reference>
<evidence type="ECO:0000256" key="2">
    <source>
        <dbReference type="ARBA" id="ARBA00022692"/>
    </source>
</evidence>
<feature type="region of interest" description="Disordered" evidence="5">
    <location>
        <begin position="440"/>
        <end position="493"/>
    </location>
</feature>
<evidence type="ECO:0000259" key="8">
    <source>
        <dbReference type="PROSITE" id="PS50261"/>
    </source>
</evidence>
<keyword evidence="4 6" id="KW-0472">Membrane</keyword>
<keyword evidence="10" id="KW-1185">Reference proteome</keyword>
<feature type="domain" description="G-protein coupled receptors family 2 profile 2" evidence="8">
    <location>
        <begin position="168"/>
        <end position="425"/>
    </location>
</feature>
<feature type="transmembrane region" description="Helical" evidence="6">
    <location>
        <begin position="401"/>
        <end position="424"/>
    </location>
</feature>
<gene>
    <name evidence="9" type="ORF">KUF71_022139</name>
</gene>
<feature type="transmembrane region" description="Helical" evidence="6">
    <location>
        <begin position="205"/>
        <end position="222"/>
    </location>
</feature>
<feature type="transmembrane region" description="Helical" evidence="6">
    <location>
        <begin position="234"/>
        <end position="252"/>
    </location>
</feature>
<comment type="caution">
    <text evidence="9">The sequence shown here is derived from an EMBL/GenBank/DDBJ whole genome shotgun (WGS) entry which is preliminary data.</text>
</comment>
<protein>
    <submittedName>
        <fullName evidence="9">G-protein coupled receptor Mth-like 3</fullName>
    </submittedName>
</protein>
<feature type="transmembrane region" description="Helical" evidence="6">
    <location>
        <begin position="273"/>
        <end position="295"/>
    </location>
</feature>
<dbReference type="Pfam" id="PF00002">
    <property type="entry name" value="7tm_2"/>
    <property type="match status" value="1"/>
</dbReference>
<dbReference type="InterPro" id="IPR052808">
    <property type="entry name" value="GPCR_Mth-like"/>
</dbReference>
<keyword evidence="9" id="KW-0675">Receptor</keyword>
<feature type="compositionally biased region" description="Low complexity" evidence="5">
    <location>
        <begin position="478"/>
        <end position="491"/>
    </location>
</feature>
<feature type="transmembrane region" description="Helical" evidence="6">
    <location>
        <begin position="326"/>
        <end position="344"/>
    </location>
</feature>
<keyword evidence="3 6" id="KW-1133">Transmembrane helix</keyword>
<accession>A0AAE1H053</accession>